<dbReference type="Gene3D" id="3.30.470.20">
    <property type="entry name" value="ATP-grasp fold, B domain"/>
    <property type="match status" value="1"/>
</dbReference>
<dbReference type="PRINTS" id="PR00449">
    <property type="entry name" value="RASTRNSFRMNG"/>
</dbReference>
<dbReference type="STRING" id="1661398.A0A482VIX0"/>
<dbReference type="Pfam" id="PF03133">
    <property type="entry name" value="TTL"/>
    <property type="match status" value="1"/>
</dbReference>
<protein>
    <submittedName>
        <fullName evidence="3">Tubulin polyglutamylase TTLL4</fullName>
    </submittedName>
</protein>
<keyword evidence="2" id="KW-0812">Transmembrane</keyword>
<feature type="region of interest" description="Disordered" evidence="1">
    <location>
        <begin position="640"/>
        <end position="662"/>
    </location>
</feature>
<dbReference type="InterPro" id="IPR004344">
    <property type="entry name" value="TTL/TTLL_fam"/>
</dbReference>
<evidence type="ECO:0000256" key="1">
    <source>
        <dbReference type="SAM" id="MobiDB-lite"/>
    </source>
</evidence>
<dbReference type="PROSITE" id="PS51419">
    <property type="entry name" value="RAB"/>
    <property type="match status" value="1"/>
</dbReference>
<dbReference type="SMART" id="SM00174">
    <property type="entry name" value="RHO"/>
    <property type="match status" value="1"/>
</dbReference>
<organism evidence="3 4">
    <name type="scientific">Asbolus verrucosus</name>
    <name type="common">Desert ironclad beetle</name>
    <dbReference type="NCBI Taxonomy" id="1661398"/>
    <lineage>
        <taxon>Eukaryota</taxon>
        <taxon>Metazoa</taxon>
        <taxon>Ecdysozoa</taxon>
        <taxon>Arthropoda</taxon>
        <taxon>Hexapoda</taxon>
        <taxon>Insecta</taxon>
        <taxon>Pterygota</taxon>
        <taxon>Neoptera</taxon>
        <taxon>Endopterygota</taxon>
        <taxon>Coleoptera</taxon>
        <taxon>Polyphaga</taxon>
        <taxon>Cucujiformia</taxon>
        <taxon>Tenebrionidae</taxon>
        <taxon>Pimeliinae</taxon>
        <taxon>Asbolus</taxon>
    </lineage>
</organism>
<gene>
    <name evidence="3" type="ORF">BDFB_000928</name>
</gene>
<dbReference type="SUPFAM" id="SSF56059">
    <property type="entry name" value="Glutathione synthetase ATP-binding domain-like"/>
    <property type="match status" value="1"/>
</dbReference>
<evidence type="ECO:0000313" key="4">
    <source>
        <dbReference type="Proteomes" id="UP000292052"/>
    </source>
</evidence>
<dbReference type="OrthoDB" id="202825at2759"/>
<dbReference type="Proteomes" id="UP000292052">
    <property type="component" value="Unassembled WGS sequence"/>
</dbReference>
<sequence length="671" mass="78274">MFDYRYVPRRLVVTTFTMAEDERKEQKDKNAENRYSLVQNLVSLYEKYNGLSVLIAVVSVITIIIIAADECRTCFSKLNEGSQIVTTQQGFKKYWIYGKNVENGHLKHVFAVLDRLGYKNDPNATEWDLLWAHDYPFRKLYPQLHNLKPHQRVNHFPGCGYITNKVDLATSKLRYIPPAFKLPHDKQEFLSYAEQHPNLSFVQKNNDHRNIKVKAISEIDLESEGTFVQEFIDKPLLVSGHKFDIGIYTIITSIDPLRIYIYNGDVLLRFCPVKYYPFDPNNLDKYVVGDDYLPVWEVPALDYYYNQLGFGTRESLNAFLRSRGQNPEKIWDQIEDSIRILILDKEPKILHIVDKNFFELMRFDFVVDEDLNIYLLEANMSPNLSSAHFPPNRLLYEQVIYNLMGLLGLGERIRKDSLAVRSHAEEEMMVSDKNLMTYPKECGSALCRNSCMSPLCQLCKPCLSRDTLENLKQAYREHFNRGDCKRIFPPSVKHKEEFEDLDGYSAENRLHFRHRFQNQDDRSRRDTAGQERFRTITTAYYRGAMGIMLVYDITNEKSFENIKNWIRNIEENASADVEKMLLGNKCELEEKRQVSKERGEQLAVEYGIKFIETSAKASIRVEEAFFTLARDIKAKMEKKLEASNPPKGGHQLKATEPQRKPTNWLSRCTLL</sequence>
<dbReference type="InterPro" id="IPR005225">
    <property type="entry name" value="Small_GTP-bd"/>
</dbReference>
<dbReference type="SUPFAM" id="SSF52540">
    <property type="entry name" value="P-loop containing nucleoside triphosphate hydrolases"/>
    <property type="match status" value="1"/>
</dbReference>
<comment type="caution">
    <text evidence="3">The sequence shown here is derived from an EMBL/GenBank/DDBJ whole genome shotgun (WGS) entry which is preliminary data.</text>
</comment>
<dbReference type="GO" id="GO:0005525">
    <property type="term" value="F:GTP binding"/>
    <property type="evidence" value="ECO:0007669"/>
    <property type="project" value="InterPro"/>
</dbReference>
<evidence type="ECO:0000256" key="2">
    <source>
        <dbReference type="SAM" id="Phobius"/>
    </source>
</evidence>
<dbReference type="Pfam" id="PF00071">
    <property type="entry name" value="Ras"/>
    <property type="match status" value="1"/>
</dbReference>
<keyword evidence="4" id="KW-1185">Reference proteome</keyword>
<feature type="transmembrane region" description="Helical" evidence="2">
    <location>
        <begin position="48"/>
        <end position="68"/>
    </location>
</feature>
<dbReference type="InterPro" id="IPR053317">
    <property type="entry name" value="Tubulin_polyglutamylase"/>
</dbReference>
<accession>A0A482VIX0</accession>
<dbReference type="InterPro" id="IPR027417">
    <property type="entry name" value="P-loop_NTPase"/>
</dbReference>
<dbReference type="PANTHER" id="PTHR47113:SF1">
    <property type="entry name" value="LD09343P"/>
    <property type="match status" value="1"/>
</dbReference>
<dbReference type="EMBL" id="QDEB01095982">
    <property type="protein sequence ID" value="RZC32594.1"/>
    <property type="molecule type" value="Genomic_DNA"/>
</dbReference>
<dbReference type="PANTHER" id="PTHR47113">
    <property type="entry name" value="LD09343P"/>
    <property type="match status" value="1"/>
</dbReference>
<name>A0A482VIX0_ASBVE</name>
<dbReference type="AlphaFoldDB" id="A0A482VIX0"/>
<evidence type="ECO:0000313" key="3">
    <source>
        <dbReference type="EMBL" id="RZC32594.1"/>
    </source>
</evidence>
<keyword evidence="2" id="KW-1133">Transmembrane helix</keyword>
<proteinExistence type="predicted"/>
<dbReference type="NCBIfam" id="TIGR00231">
    <property type="entry name" value="small_GTP"/>
    <property type="match status" value="1"/>
</dbReference>
<dbReference type="GO" id="GO:0003924">
    <property type="term" value="F:GTPase activity"/>
    <property type="evidence" value="ECO:0007669"/>
    <property type="project" value="InterPro"/>
</dbReference>
<dbReference type="PROSITE" id="PS51421">
    <property type="entry name" value="RAS"/>
    <property type="match status" value="1"/>
</dbReference>
<reference evidence="3 4" key="1">
    <citation type="submission" date="2017-03" db="EMBL/GenBank/DDBJ databases">
        <title>Genome of the blue death feigning beetle - Asbolus verrucosus.</title>
        <authorList>
            <person name="Rider S.D."/>
        </authorList>
    </citation>
    <scope>NUCLEOTIDE SEQUENCE [LARGE SCALE GENOMIC DNA]</scope>
    <source>
        <strain evidence="3">Butters</strain>
        <tissue evidence="3">Head and leg muscle</tissue>
    </source>
</reference>
<dbReference type="FunFam" id="3.40.50.300:FF:001447">
    <property type="entry name" value="Ras-related protein Rab-1B"/>
    <property type="match status" value="1"/>
</dbReference>
<dbReference type="SMART" id="SM00175">
    <property type="entry name" value="RAB"/>
    <property type="match status" value="1"/>
</dbReference>
<dbReference type="SMART" id="SM00173">
    <property type="entry name" value="RAS"/>
    <property type="match status" value="1"/>
</dbReference>
<dbReference type="InterPro" id="IPR001806">
    <property type="entry name" value="Small_GTPase"/>
</dbReference>
<keyword evidence="2" id="KW-0472">Membrane</keyword>
<dbReference type="PROSITE" id="PS51221">
    <property type="entry name" value="TTL"/>
    <property type="match status" value="1"/>
</dbReference>
<dbReference type="Gene3D" id="3.40.50.300">
    <property type="entry name" value="P-loop containing nucleotide triphosphate hydrolases"/>
    <property type="match status" value="1"/>
</dbReference>